<protein>
    <recommendedName>
        <fullName evidence="4">Cyanovirin-N domain-containing protein</fullName>
    </recommendedName>
</protein>
<dbReference type="Proteomes" id="UP000521872">
    <property type="component" value="Unassembled WGS sequence"/>
</dbReference>
<organism evidence="2 3">
    <name type="scientific">Agrocybe pediades</name>
    <dbReference type="NCBI Taxonomy" id="84607"/>
    <lineage>
        <taxon>Eukaryota</taxon>
        <taxon>Fungi</taxon>
        <taxon>Dikarya</taxon>
        <taxon>Basidiomycota</taxon>
        <taxon>Agaricomycotina</taxon>
        <taxon>Agaricomycetes</taxon>
        <taxon>Agaricomycetidae</taxon>
        <taxon>Agaricales</taxon>
        <taxon>Agaricineae</taxon>
        <taxon>Strophariaceae</taxon>
        <taxon>Agrocybe</taxon>
    </lineage>
</organism>
<dbReference type="AlphaFoldDB" id="A0A8H4VM18"/>
<reference evidence="2 3" key="1">
    <citation type="submission" date="2019-12" db="EMBL/GenBank/DDBJ databases">
        <authorList>
            <person name="Floudas D."/>
            <person name="Bentzer J."/>
            <person name="Ahren D."/>
            <person name="Johansson T."/>
            <person name="Persson P."/>
            <person name="Tunlid A."/>
        </authorList>
    </citation>
    <scope>NUCLEOTIDE SEQUENCE [LARGE SCALE GENOMIC DNA]</scope>
    <source>
        <strain evidence="2 3">CBS 102.39</strain>
    </source>
</reference>
<evidence type="ECO:0008006" key="4">
    <source>
        <dbReference type="Google" id="ProtNLM"/>
    </source>
</evidence>
<gene>
    <name evidence="2" type="ORF">D9613_002457</name>
</gene>
<keyword evidence="3" id="KW-1185">Reference proteome</keyword>
<accession>A0A8H4VM18</accession>
<evidence type="ECO:0000313" key="3">
    <source>
        <dbReference type="Proteomes" id="UP000521872"/>
    </source>
</evidence>
<evidence type="ECO:0000313" key="2">
    <source>
        <dbReference type="EMBL" id="KAF4614532.1"/>
    </source>
</evidence>
<feature type="chain" id="PRO_5034089080" description="Cyanovirin-N domain-containing protein" evidence="1">
    <location>
        <begin position="17"/>
        <end position="204"/>
    </location>
</feature>
<evidence type="ECO:0000256" key="1">
    <source>
        <dbReference type="SAM" id="SignalP"/>
    </source>
</evidence>
<feature type="signal peptide" evidence="1">
    <location>
        <begin position="1"/>
        <end position="16"/>
    </location>
</feature>
<keyword evidence="1" id="KW-0732">Signal</keyword>
<dbReference type="EMBL" id="JAACJL010000044">
    <property type="protein sequence ID" value="KAF4614532.1"/>
    <property type="molecule type" value="Genomic_DNA"/>
</dbReference>
<name>A0A8H4VM18_9AGAR</name>
<proteinExistence type="predicted"/>
<comment type="caution">
    <text evidence="2">The sequence shown here is derived from an EMBL/GenBank/DDBJ whole genome shotgun (WGS) entry which is preliminary data.</text>
</comment>
<sequence length="204" mass="20862">MFPPLVILACALCVSGKLVSTYTFNKFGARKVNPSPTISKNQTGTQTIVATATAPIHTVIPNFQGNKVVSNGTNSADDASGFGTLCCGWGGMFGWTGQGQTEATMNGLCGPGLPFSTLDLNLCLSWDPNTGFVSCPSGGGFLSNSNSGCHVITAPSVLGNAFNAPVSYTEISIVCNGPAANTAYMSVLDLNSCIGVTDSGQLTC</sequence>